<organism evidence="5">
    <name type="scientific">Culicoides sonorensis</name>
    <name type="common">Biting midge</name>
    <dbReference type="NCBI Taxonomy" id="179676"/>
    <lineage>
        <taxon>Eukaryota</taxon>
        <taxon>Metazoa</taxon>
        <taxon>Ecdysozoa</taxon>
        <taxon>Arthropoda</taxon>
        <taxon>Hexapoda</taxon>
        <taxon>Insecta</taxon>
        <taxon>Pterygota</taxon>
        <taxon>Neoptera</taxon>
        <taxon>Endopterygota</taxon>
        <taxon>Diptera</taxon>
        <taxon>Nematocera</taxon>
        <taxon>Chironomoidea</taxon>
        <taxon>Ceratopogonidae</taxon>
        <taxon>Ceratopogoninae</taxon>
        <taxon>Culicoides</taxon>
        <taxon>Monoculicoides</taxon>
    </lineage>
</organism>
<keyword evidence="2" id="KW-0964">Secreted</keyword>
<reference evidence="5" key="1">
    <citation type="journal article" date="2005" name="Insect Mol. Biol.">
        <title>Midgut and salivary gland transcriptomes of the arbovirus vector Culicoides sonorensis (Diptera: Ceratopogonidae).</title>
        <authorList>
            <person name="Campbell C.L."/>
            <person name="Vandyke K.A."/>
            <person name="Letchworth G.J."/>
            <person name="Drolet B.S."/>
            <person name="Hanekamp T."/>
            <person name="Wilson W.C."/>
        </authorList>
    </citation>
    <scope>NUCLEOTIDE SEQUENCE</scope>
</reference>
<protein>
    <submittedName>
        <fullName evidence="5">Putative secreted salivary protein</fullName>
    </submittedName>
</protein>
<feature type="signal peptide" evidence="3">
    <location>
        <begin position="1"/>
        <end position="21"/>
    </location>
</feature>
<evidence type="ECO:0000256" key="3">
    <source>
        <dbReference type="SAM" id="SignalP"/>
    </source>
</evidence>
<proteinExistence type="evidence at transcript level"/>
<dbReference type="Pfam" id="PF25001">
    <property type="entry name" value="Aegyptin_C"/>
    <property type="match status" value="1"/>
</dbReference>
<feature type="domain" description="Aegyptin/gSG7 salivary protein-like four-helix bundle" evidence="4">
    <location>
        <begin position="50"/>
        <end position="154"/>
    </location>
</feature>
<dbReference type="InterPro" id="IPR056799">
    <property type="entry name" value="ALL3/gSG7_salivary-like_helix"/>
</dbReference>
<evidence type="ECO:0000259" key="4">
    <source>
        <dbReference type="Pfam" id="PF25001"/>
    </source>
</evidence>
<accession>Q66U26</accession>
<dbReference type="AlphaFoldDB" id="Q66U26"/>
<name>Q66U26_CULSO</name>
<evidence type="ECO:0000313" key="5">
    <source>
        <dbReference type="EMBL" id="AAU06524.1"/>
    </source>
</evidence>
<comment type="subcellular location">
    <subcellularLocation>
        <location evidence="1">Secreted</location>
    </subcellularLocation>
</comment>
<keyword evidence="3" id="KW-0732">Signal</keyword>
<evidence type="ECO:0000256" key="2">
    <source>
        <dbReference type="ARBA" id="ARBA00022525"/>
    </source>
</evidence>
<evidence type="ECO:0000256" key="1">
    <source>
        <dbReference type="ARBA" id="ARBA00004613"/>
    </source>
</evidence>
<dbReference type="GO" id="GO:0005576">
    <property type="term" value="C:extracellular region"/>
    <property type="evidence" value="ECO:0007669"/>
    <property type="project" value="UniProtKB-SubCell"/>
</dbReference>
<feature type="chain" id="PRO_5004268839" evidence="3">
    <location>
        <begin position="22"/>
        <end position="159"/>
    </location>
</feature>
<dbReference type="EMBL" id="AY603614">
    <property type="protein sequence ID" value="AAU06524.1"/>
    <property type="molecule type" value="mRNA"/>
</dbReference>
<sequence>MKKSVVFLFCALIAFTSLANAQQRFKNRKTGDLRKVRDNIRCSGKNLRNRDAYNDACHFLQSFYIKSPDRQLARHLRNGLQVAANRILPLIGSDKRIRMDVVKHCALNLQTSIDILNDDAVRAYRDCKKKCLVNEGNRFSREIENVGIGIASCITQSIY</sequence>